<dbReference type="Proteomes" id="UP001430953">
    <property type="component" value="Unassembled WGS sequence"/>
</dbReference>
<dbReference type="EMBL" id="JADYXP020000007">
    <property type="protein sequence ID" value="KAL0119739.1"/>
    <property type="molecule type" value="Genomic_DNA"/>
</dbReference>
<organism evidence="4 5">
    <name type="scientific">Cardiocondyla obscurior</name>
    <dbReference type="NCBI Taxonomy" id="286306"/>
    <lineage>
        <taxon>Eukaryota</taxon>
        <taxon>Metazoa</taxon>
        <taxon>Ecdysozoa</taxon>
        <taxon>Arthropoda</taxon>
        <taxon>Hexapoda</taxon>
        <taxon>Insecta</taxon>
        <taxon>Pterygota</taxon>
        <taxon>Neoptera</taxon>
        <taxon>Endopterygota</taxon>
        <taxon>Hymenoptera</taxon>
        <taxon>Apocrita</taxon>
        <taxon>Aculeata</taxon>
        <taxon>Formicoidea</taxon>
        <taxon>Formicidae</taxon>
        <taxon>Myrmicinae</taxon>
        <taxon>Cardiocondyla</taxon>
    </lineage>
</organism>
<proteinExistence type="predicted"/>
<accession>A0AAW2FUS3</accession>
<name>A0AAW2FUS3_9HYME</name>
<sequence length="183" mass="20264">MFGSSRWILFLGVLVTGFLVSCAQIYPPPERLTGINLCISKQTCHECIQTPHCAWCAAPNFPEKRCFLPNINTKIFATCPSEYTWNPDNVFSMLRHRNLTKGGYSAGSGGGGGYGSIDGTYSNFSSSSSSSSHSHKDTWSSSGSKRQEAVQMWPQEVNLKLRISKSLLFGDKIKIVNILFYCM</sequence>
<evidence type="ECO:0000313" key="4">
    <source>
        <dbReference type="EMBL" id="KAL0119739.1"/>
    </source>
</evidence>
<dbReference type="SUPFAM" id="SSF103575">
    <property type="entry name" value="Plexin repeat"/>
    <property type="match status" value="1"/>
</dbReference>
<evidence type="ECO:0000313" key="5">
    <source>
        <dbReference type="Proteomes" id="UP001430953"/>
    </source>
</evidence>
<dbReference type="Pfam" id="PF17205">
    <property type="entry name" value="PSI_integrin"/>
    <property type="match status" value="1"/>
</dbReference>
<gene>
    <name evidence="4" type="ORF">PUN28_007879</name>
</gene>
<feature type="signal peptide" evidence="2">
    <location>
        <begin position="1"/>
        <end position="23"/>
    </location>
</feature>
<feature type="domain" description="Integrin beta N-terminal" evidence="3">
    <location>
        <begin position="36"/>
        <end position="79"/>
    </location>
</feature>
<keyword evidence="5" id="KW-1185">Reference proteome</keyword>
<keyword evidence="2" id="KW-0732">Signal</keyword>
<evidence type="ECO:0000256" key="2">
    <source>
        <dbReference type="SAM" id="SignalP"/>
    </source>
</evidence>
<evidence type="ECO:0000259" key="3">
    <source>
        <dbReference type="Pfam" id="PF17205"/>
    </source>
</evidence>
<feature type="region of interest" description="Disordered" evidence="1">
    <location>
        <begin position="127"/>
        <end position="146"/>
    </location>
</feature>
<dbReference type="InterPro" id="IPR033760">
    <property type="entry name" value="Integrin_beta_N"/>
</dbReference>
<dbReference type="PROSITE" id="PS51257">
    <property type="entry name" value="PROKAR_LIPOPROTEIN"/>
    <property type="match status" value="1"/>
</dbReference>
<evidence type="ECO:0000256" key="1">
    <source>
        <dbReference type="SAM" id="MobiDB-lite"/>
    </source>
</evidence>
<protein>
    <recommendedName>
        <fullName evidence="3">Integrin beta N-terminal domain-containing protein</fullName>
    </recommendedName>
</protein>
<dbReference type="AlphaFoldDB" id="A0AAW2FUS3"/>
<comment type="caution">
    <text evidence="4">The sequence shown here is derived from an EMBL/GenBank/DDBJ whole genome shotgun (WGS) entry which is preliminary data.</text>
</comment>
<dbReference type="Gene3D" id="3.30.1680.10">
    <property type="entry name" value="ligand-binding face of the semaphorins, domain 2"/>
    <property type="match status" value="1"/>
</dbReference>
<reference evidence="4 5" key="1">
    <citation type="submission" date="2023-03" db="EMBL/GenBank/DDBJ databases">
        <title>High recombination rates correlate with genetic variation in Cardiocondyla obscurior ants.</title>
        <authorList>
            <person name="Errbii M."/>
        </authorList>
    </citation>
    <scope>NUCLEOTIDE SEQUENCE [LARGE SCALE GENOMIC DNA]</scope>
    <source>
        <strain evidence="4">Alpha-2009</strain>
        <tissue evidence="4">Whole body</tissue>
    </source>
</reference>
<feature type="chain" id="PRO_5043732944" description="Integrin beta N-terminal domain-containing protein" evidence="2">
    <location>
        <begin position="24"/>
        <end position="183"/>
    </location>
</feature>